<evidence type="ECO:0000259" key="4">
    <source>
        <dbReference type="PROSITE" id="PS51384"/>
    </source>
</evidence>
<dbReference type="PANTHER" id="PTHR47354:SF5">
    <property type="entry name" value="PROTEIN RFBI"/>
    <property type="match status" value="1"/>
</dbReference>
<dbReference type="InterPro" id="IPR039261">
    <property type="entry name" value="FNR_nucleotide-bd"/>
</dbReference>
<dbReference type="PROSITE" id="PS51384">
    <property type="entry name" value="FAD_FR"/>
    <property type="match status" value="1"/>
</dbReference>
<reference evidence="5 6" key="1">
    <citation type="submission" date="2022-06" db="EMBL/GenBank/DDBJ databases">
        <title>Ideonella sp. NS12-5 Genome sequencing and assembly.</title>
        <authorList>
            <person name="Jung Y."/>
        </authorList>
    </citation>
    <scope>NUCLEOTIDE SEQUENCE [LARGE SCALE GENOMIC DNA]</scope>
    <source>
        <strain evidence="5 6">NS12-5</strain>
    </source>
</reference>
<keyword evidence="6" id="KW-1185">Reference proteome</keyword>
<keyword evidence="2" id="KW-0408">Iron</keyword>
<dbReference type="InterPro" id="IPR017927">
    <property type="entry name" value="FAD-bd_FR_type"/>
</dbReference>
<name>A0ABT1BGT6_9BURK</name>
<dbReference type="SUPFAM" id="SSF63380">
    <property type="entry name" value="Riboflavin synthase domain-like"/>
    <property type="match status" value="1"/>
</dbReference>
<accession>A0ABT1BGT6</accession>
<comment type="cofactor">
    <cofactor evidence="1">
        <name>FAD</name>
        <dbReference type="ChEBI" id="CHEBI:57692"/>
    </cofactor>
</comment>
<dbReference type="PROSITE" id="PS00197">
    <property type="entry name" value="2FE2S_FER_1"/>
    <property type="match status" value="1"/>
</dbReference>
<dbReference type="EMBL" id="JAMXMC010000001">
    <property type="protein sequence ID" value="MCO5975445.1"/>
    <property type="molecule type" value="Genomic_DNA"/>
</dbReference>
<dbReference type="PRINTS" id="PR00410">
    <property type="entry name" value="PHEHYDRXLASE"/>
</dbReference>
<dbReference type="InterPro" id="IPR008333">
    <property type="entry name" value="Cbr1-like_FAD-bd_dom"/>
</dbReference>
<keyword evidence="2" id="KW-0411">Iron-sulfur</keyword>
<evidence type="ECO:0000313" key="5">
    <source>
        <dbReference type="EMBL" id="MCO5975445.1"/>
    </source>
</evidence>
<dbReference type="PANTHER" id="PTHR47354">
    <property type="entry name" value="NADH OXIDOREDUCTASE HCR"/>
    <property type="match status" value="1"/>
</dbReference>
<dbReference type="InterPro" id="IPR006058">
    <property type="entry name" value="2Fe2S_fd_BS"/>
</dbReference>
<dbReference type="InterPro" id="IPR050415">
    <property type="entry name" value="MRET"/>
</dbReference>
<dbReference type="Gene3D" id="2.40.30.10">
    <property type="entry name" value="Translation factors"/>
    <property type="match status" value="1"/>
</dbReference>
<dbReference type="SUPFAM" id="SSF52343">
    <property type="entry name" value="Ferredoxin reductase-like, C-terminal NADP-linked domain"/>
    <property type="match status" value="1"/>
</dbReference>
<evidence type="ECO:0000256" key="1">
    <source>
        <dbReference type="ARBA" id="ARBA00001974"/>
    </source>
</evidence>
<gene>
    <name evidence="5" type="ORF">M0L44_01745</name>
</gene>
<dbReference type="Proteomes" id="UP001204851">
    <property type="component" value="Unassembled WGS sequence"/>
</dbReference>
<dbReference type="InterPro" id="IPR012675">
    <property type="entry name" value="Beta-grasp_dom_sf"/>
</dbReference>
<dbReference type="Pfam" id="PF00970">
    <property type="entry name" value="FAD_binding_6"/>
    <property type="match status" value="1"/>
</dbReference>
<comment type="caution">
    <text evidence="5">The sequence shown here is derived from an EMBL/GenBank/DDBJ whole genome shotgun (WGS) entry which is preliminary data.</text>
</comment>
<dbReference type="Pfam" id="PF00175">
    <property type="entry name" value="NAD_binding_1"/>
    <property type="match status" value="1"/>
</dbReference>
<dbReference type="Gene3D" id="3.40.50.80">
    <property type="entry name" value="Nucleotide-binding domain of ferredoxin-NADP reductase (FNR) module"/>
    <property type="match status" value="1"/>
</dbReference>
<feature type="domain" description="2Fe-2S ferredoxin-type" evidence="3">
    <location>
        <begin position="10"/>
        <end position="102"/>
    </location>
</feature>
<evidence type="ECO:0000313" key="6">
    <source>
        <dbReference type="Proteomes" id="UP001204851"/>
    </source>
</evidence>
<protein>
    <submittedName>
        <fullName evidence="5">2Fe-2S iron-sulfur cluster-binding protein</fullName>
    </submittedName>
</protein>
<organism evidence="5 6">
    <name type="scientific">Ideonella oryzae</name>
    <dbReference type="NCBI Taxonomy" id="2937441"/>
    <lineage>
        <taxon>Bacteria</taxon>
        <taxon>Pseudomonadati</taxon>
        <taxon>Pseudomonadota</taxon>
        <taxon>Betaproteobacteria</taxon>
        <taxon>Burkholderiales</taxon>
        <taxon>Sphaerotilaceae</taxon>
        <taxon>Ideonella</taxon>
    </lineage>
</organism>
<dbReference type="PROSITE" id="PS51085">
    <property type="entry name" value="2FE2S_FER_2"/>
    <property type="match status" value="1"/>
</dbReference>
<evidence type="ECO:0000259" key="3">
    <source>
        <dbReference type="PROSITE" id="PS51085"/>
    </source>
</evidence>
<evidence type="ECO:0000256" key="2">
    <source>
        <dbReference type="ARBA" id="ARBA00022714"/>
    </source>
</evidence>
<dbReference type="InterPro" id="IPR001041">
    <property type="entry name" value="2Fe-2S_ferredoxin-type"/>
</dbReference>
<dbReference type="InterPro" id="IPR036010">
    <property type="entry name" value="2Fe-2S_ferredoxin-like_sf"/>
</dbReference>
<dbReference type="Gene3D" id="3.10.20.30">
    <property type="match status" value="1"/>
</dbReference>
<feature type="domain" description="FAD-binding FR-type" evidence="4">
    <location>
        <begin position="111"/>
        <end position="210"/>
    </location>
</feature>
<keyword evidence="2" id="KW-0479">Metal-binding</keyword>
<keyword evidence="2" id="KW-0001">2Fe-2S</keyword>
<dbReference type="CDD" id="cd00207">
    <property type="entry name" value="fer2"/>
    <property type="match status" value="1"/>
</dbReference>
<dbReference type="RefSeq" id="WP_252767886.1">
    <property type="nucleotide sequence ID" value="NZ_JAMXMC010000001.1"/>
</dbReference>
<dbReference type="CDD" id="cd06190">
    <property type="entry name" value="T4MO_e_transfer_like"/>
    <property type="match status" value="1"/>
</dbReference>
<dbReference type="SUPFAM" id="SSF54292">
    <property type="entry name" value="2Fe-2S ferredoxin-like"/>
    <property type="match status" value="1"/>
</dbReference>
<dbReference type="InterPro" id="IPR001433">
    <property type="entry name" value="OxRdtase_FAD/NAD-bd"/>
</dbReference>
<dbReference type="Pfam" id="PF00111">
    <property type="entry name" value="Fer2"/>
    <property type="match status" value="1"/>
</dbReference>
<proteinExistence type="predicted"/>
<dbReference type="InterPro" id="IPR017938">
    <property type="entry name" value="Riboflavin_synthase-like_b-brl"/>
</dbReference>
<sequence length="342" mass="36834">MSGETSASAPPLRIQVEGGPAFEMAEGEDTLLRAALRAGVPWPYECSVGGCGACRYELVEGEVVTLWPEAPGLSERERRRGKRLACQSRPLQDCRVRVRLEAPPEEAPIPPRPLQATVVGRRSITPDMDEFVLQAPGSALFLPGQYALLHPPGVVGARAYSMANLPNAEGRWHFIVRRVPGGAGSQALFAALHPGASVLLDGPYGHGHLRAGERDVVCVAGGSGLGPMLSVARGVLAEAGPRRVHFFLGLRQQAELGVLREFEGLDPARVQVHTALSAPDPGQPWAGHRGFVHEMIAPALPAPLDQYDHYFAGPPPMVEAVQQLLMVQHRVPFGQVHFDRFV</sequence>